<dbReference type="Gene3D" id="3.30.70.890">
    <property type="entry name" value="GHMP kinase, C-terminal domain"/>
    <property type="match status" value="1"/>
</dbReference>
<accession>A0A429ZUU4</accession>
<dbReference type="InterPro" id="IPR014721">
    <property type="entry name" value="Ribsml_uS5_D2-typ_fold_subgr"/>
</dbReference>
<keyword evidence="10" id="KW-1185">Reference proteome</keyword>
<evidence type="ECO:0000256" key="3">
    <source>
        <dbReference type="ARBA" id="ARBA00022679"/>
    </source>
</evidence>
<feature type="domain" description="GHMP kinase N-terminal" evidence="7">
    <location>
        <begin position="79"/>
        <end position="171"/>
    </location>
</feature>
<evidence type="ECO:0000256" key="6">
    <source>
        <dbReference type="ARBA" id="ARBA00022840"/>
    </source>
</evidence>
<dbReference type="SUPFAM" id="SSF54211">
    <property type="entry name" value="Ribosomal protein S5 domain 2-like"/>
    <property type="match status" value="1"/>
</dbReference>
<dbReference type="PANTHER" id="PTHR31814:SF2">
    <property type="entry name" value="PHOSPHOMEVALONATE KINASE"/>
    <property type="match status" value="1"/>
</dbReference>
<dbReference type="InterPro" id="IPR006204">
    <property type="entry name" value="GHMP_kinase_N_dom"/>
</dbReference>
<gene>
    <name evidence="9" type="ORF">CBF35_02285</name>
</gene>
<sequence length="362" mass="39698">MIEASAPGKLYIAGEYAVLEPGQPAILVALDQYITVKLKEAKFQGSIRSSYSKGFSIPWTRKNGQLFIDERENPFTYVVQAVTTTETYLAELGKKLTFFDLEIESDLDNKDGRKYGLGSSGAVTVATIKALLTYHKVAFDPILVYKLAALTHLSIKSNGSFGDLAASSFGGWIAYSCFDRNWVQDTLKKTTLLELLAVEWPKLTIDSLTPPPNLNLLIGWTGNPASTTHLVDLLNEEISEIDHYYSIFLKNSFQCVSKIIDAFKDNDLPTIQAGIRENRQLLQHLGANSGVHIETATLFDLCEIAEDYCGAAKSSGAGGGDCGIVLIDKTLDSTPLISQWEKAGISQLPVAVHYEPVHWVAN</sequence>
<dbReference type="Pfam" id="PF00288">
    <property type="entry name" value="GHMP_kinases_N"/>
    <property type="match status" value="1"/>
</dbReference>
<reference evidence="9 10" key="1">
    <citation type="submission" date="2017-05" db="EMBL/GenBank/DDBJ databases">
        <title>Vagococcus spp. assemblies.</title>
        <authorList>
            <person name="Gulvik C.A."/>
        </authorList>
    </citation>
    <scope>NUCLEOTIDE SEQUENCE [LARGE SCALE GENOMIC DNA]</scope>
    <source>
        <strain evidence="9 10">NCFB 2777</strain>
    </source>
</reference>
<keyword evidence="3" id="KW-0808">Transferase</keyword>
<evidence type="ECO:0000256" key="1">
    <source>
        <dbReference type="ARBA" id="ARBA00005017"/>
    </source>
</evidence>
<evidence type="ECO:0000256" key="2">
    <source>
        <dbReference type="ARBA" id="ARBA00012958"/>
    </source>
</evidence>
<keyword evidence="6" id="KW-0067">ATP-binding</keyword>
<evidence type="ECO:0000259" key="7">
    <source>
        <dbReference type="Pfam" id="PF00288"/>
    </source>
</evidence>
<dbReference type="InterPro" id="IPR005917">
    <property type="entry name" value="Pmev_kinase_bact"/>
</dbReference>
<keyword evidence="5 9" id="KW-0418">Kinase</keyword>
<comment type="pathway">
    <text evidence="1">Isoprenoid biosynthesis; isopentenyl diphosphate biosynthesis via mevalonate pathway; isopentenyl diphosphate from (R)-mevalonate: step 2/3.</text>
</comment>
<keyword evidence="4" id="KW-0547">Nucleotide-binding</keyword>
<dbReference type="InterPro" id="IPR036554">
    <property type="entry name" value="GHMP_kinase_C_sf"/>
</dbReference>
<organism evidence="9 10">
    <name type="scientific">Vagococcus salmoninarum</name>
    <dbReference type="NCBI Taxonomy" id="2739"/>
    <lineage>
        <taxon>Bacteria</taxon>
        <taxon>Bacillati</taxon>
        <taxon>Bacillota</taxon>
        <taxon>Bacilli</taxon>
        <taxon>Lactobacillales</taxon>
        <taxon>Enterococcaceae</taxon>
        <taxon>Vagococcus</taxon>
    </lineage>
</organism>
<dbReference type="GO" id="GO:0005524">
    <property type="term" value="F:ATP binding"/>
    <property type="evidence" value="ECO:0007669"/>
    <property type="project" value="UniProtKB-KW"/>
</dbReference>
<dbReference type="InterPro" id="IPR013750">
    <property type="entry name" value="GHMP_kinase_C_dom"/>
</dbReference>
<dbReference type="GeneID" id="98567184"/>
<dbReference type="OrthoDB" id="1522677at2"/>
<dbReference type="SUPFAM" id="SSF55060">
    <property type="entry name" value="GHMP Kinase, C-terminal domain"/>
    <property type="match status" value="1"/>
</dbReference>
<evidence type="ECO:0000313" key="9">
    <source>
        <dbReference type="EMBL" id="RST97516.1"/>
    </source>
</evidence>
<dbReference type="UniPathway" id="UPA00057">
    <property type="reaction ID" value="UER00099"/>
</dbReference>
<dbReference type="PRINTS" id="PR00959">
    <property type="entry name" value="MEVGALKINASE"/>
</dbReference>
<dbReference type="EC" id="2.7.4.2" evidence="2"/>
<dbReference type="AlphaFoldDB" id="A0A429ZUU4"/>
<evidence type="ECO:0000259" key="8">
    <source>
        <dbReference type="Pfam" id="PF08544"/>
    </source>
</evidence>
<comment type="caution">
    <text evidence="9">The sequence shown here is derived from an EMBL/GenBank/DDBJ whole genome shotgun (WGS) entry which is preliminary data.</text>
</comment>
<dbReference type="Proteomes" id="UP000287239">
    <property type="component" value="Unassembled WGS sequence"/>
</dbReference>
<dbReference type="NCBIfam" id="TIGR01220">
    <property type="entry name" value="Pmev_kin_Gr_pos"/>
    <property type="match status" value="1"/>
</dbReference>
<name>A0A429ZUU4_9ENTE</name>
<dbReference type="RefSeq" id="WP_126778264.1">
    <property type="nucleotide sequence ID" value="NZ_CAUQJP010000005.1"/>
</dbReference>
<dbReference type="GO" id="GO:0019287">
    <property type="term" value="P:isopentenyl diphosphate biosynthetic process, mevalonate pathway"/>
    <property type="evidence" value="ECO:0007669"/>
    <property type="project" value="UniProtKB-UniPathway"/>
</dbReference>
<evidence type="ECO:0000256" key="4">
    <source>
        <dbReference type="ARBA" id="ARBA00022741"/>
    </source>
</evidence>
<dbReference type="Gene3D" id="3.30.230.10">
    <property type="match status" value="1"/>
</dbReference>
<dbReference type="GO" id="GO:0004631">
    <property type="term" value="F:phosphomevalonate kinase activity"/>
    <property type="evidence" value="ECO:0007669"/>
    <property type="project" value="UniProtKB-EC"/>
</dbReference>
<dbReference type="Pfam" id="PF08544">
    <property type="entry name" value="GHMP_kinases_C"/>
    <property type="match status" value="1"/>
</dbReference>
<dbReference type="InterPro" id="IPR020568">
    <property type="entry name" value="Ribosomal_Su5_D2-typ_SF"/>
</dbReference>
<dbReference type="EMBL" id="NGJU01000002">
    <property type="protein sequence ID" value="RST97516.1"/>
    <property type="molecule type" value="Genomic_DNA"/>
</dbReference>
<proteinExistence type="predicted"/>
<dbReference type="InterPro" id="IPR035102">
    <property type="entry name" value="Phosphomevalonate_kinase"/>
</dbReference>
<evidence type="ECO:0000256" key="5">
    <source>
        <dbReference type="ARBA" id="ARBA00022777"/>
    </source>
</evidence>
<evidence type="ECO:0000313" key="10">
    <source>
        <dbReference type="Proteomes" id="UP000287239"/>
    </source>
</evidence>
<protein>
    <recommendedName>
        <fullName evidence="2">phosphomevalonate kinase</fullName>
        <ecNumber evidence="2">2.7.4.2</ecNumber>
    </recommendedName>
</protein>
<dbReference type="PANTHER" id="PTHR31814">
    <property type="match status" value="1"/>
</dbReference>
<feature type="domain" description="GHMP kinase C-terminal" evidence="8">
    <location>
        <begin position="260"/>
        <end position="342"/>
    </location>
</feature>